<dbReference type="PANTHER" id="PTHR47307">
    <property type="entry name" value="GLUTATHIONE-REGULATED POTASSIUM-EFFLUX SYSTEM ANCILLARY PROTEIN KEFG"/>
    <property type="match status" value="1"/>
</dbReference>
<dbReference type="Pfam" id="PF02525">
    <property type="entry name" value="Flavodoxin_2"/>
    <property type="match status" value="1"/>
</dbReference>
<dbReference type="Gene3D" id="3.40.50.360">
    <property type="match status" value="1"/>
</dbReference>
<evidence type="ECO:0000259" key="2">
    <source>
        <dbReference type="Pfam" id="PF02525"/>
    </source>
</evidence>
<proteinExistence type="predicted"/>
<protein>
    <submittedName>
        <fullName evidence="3">NAD(P)H-dependent oxidoreductase</fullName>
    </submittedName>
</protein>
<dbReference type="InterPro" id="IPR046980">
    <property type="entry name" value="KefG/KefF"/>
</dbReference>
<reference evidence="3 4" key="1">
    <citation type="submission" date="2021-01" db="EMBL/GenBank/DDBJ databases">
        <title>Prevotella A2931 sp. nov.</title>
        <authorList>
            <person name="Buhl M."/>
            <person name="Oberhettinger P."/>
        </authorList>
    </citation>
    <scope>NUCLEOTIDE SEQUENCE [LARGE SCALE GENOMIC DNA]</scope>
    <source>
        <strain evidence="3 4">A2931</strain>
    </source>
</reference>
<dbReference type="InterPro" id="IPR029039">
    <property type="entry name" value="Flavoprotein-like_sf"/>
</dbReference>
<gene>
    <name evidence="3" type="ORF">JHU38_01240</name>
</gene>
<keyword evidence="1" id="KW-0560">Oxidoreductase</keyword>
<dbReference type="InterPro" id="IPR003680">
    <property type="entry name" value="Flavodoxin_fold"/>
</dbReference>
<evidence type="ECO:0000256" key="1">
    <source>
        <dbReference type="ARBA" id="ARBA00023002"/>
    </source>
</evidence>
<organism evidence="3 4">
    <name type="scientific">Prevotella illustrans</name>
    <dbReference type="NCBI Taxonomy" id="2800387"/>
    <lineage>
        <taxon>Bacteria</taxon>
        <taxon>Pseudomonadati</taxon>
        <taxon>Bacteroidota</taxon>
        <taxon>Bacteroidia</taxon>
        <taxon>Bacteroidales</taxon>
        <taxon>Prevotellaceae</taxon>
        <taxon>Prevotella</taxon>
    </lineage>
</organism>
<evidence type="ECO:0000313" key="4">
    <source>
        <dbReference type="Proteomes" id="UP000664265"/>
    </source>
</evidence>
<dbReference type="RefSeq" id="WP_107582500.1">
    <property type="nucleotide sequence ID" value="NZ_JAERMS010000002.1"/>
</dbReference>
<dbReference type="EMBL" id="JAERMS010000002">
    <property type="protein sequence ID" value="MBO1362418.1"/>
    <property type="molecule type" value="Genomic_DNA"/>
</dbReference>
<sequence>MKNVLVISGHTDLNDSVANKIVLEELKKALPQAEFDILSEEYPTFNINVEAEQHKLRKADVIVWQFPVFWYSMPSILHRWIEKVCVHGFAHGSTGTALEGKKLIPSFTTGAPEVYYSHEALGYTIDELIGSQIKSIAGLCKLDLQPSVYTGGVSYALRSDAQQLEEIKKLSKEHAERLLEQIKQA</sequence>
<name>A0ABS3M2M4_9BACT</name>
<evidence type="ECO:0000313" key="3">
    <source>
        <dbReference type="EMBL" id="MBO1362418.1"/>
    </source>
</evidence>
<comment type="caution">
    <text evidence="3">The sequence shown here is derived from an EMBL/GenBank/DDBJ whole genome shotgun (WGS) entry which is preliminary data.</text>
</comment>
<accession>A0ABS3M2M4</accession>
<dbReference type="PANTHER" id="PTHR47307:SF1">
    <property type="entry name" value="GLUTATHIONE-REGULATED POTASSIUM-EFFLUX SYSTEM ANCILLARY PROTEIN KEFG"/>
    <property type="match status" value="1"/>
</dbReference>
<feature type="domain" description="Flavodoxin-like fold" evidence="2">
    <location>
        <begin position="2"/>
        <end position="168"/>
    </location>
</feature>
<keyword evidence="4" id="KW-1185">Reference proteome</keyword>
<dbReference type="Proteomes" id="UP000664265">
    <property type="component" value="Unassembled WGS sequence"/>
</dbReference>
<dbReference type="SUPFAM" id="SSF52218">
    <property type="entry name" value="Flavoproteins"/>
    <property type="match status" value="1"/>
</dbReference>